<dbReference type="SMART" id="SM00448">
    <property type="entry name" value="REC"/>
    <property type="match status" value="1"/>
</dbReference>
<dbReference type="PANTHER" id="PTHR44591">
    <property type="entry name" value="STRESS RESPONSE REGULATOR PROTEIN 1"/>
    <property type="match status" value="1"/>
</dbReference>
<dbReference type="eggNOG" id="COG3706">
    <property type="taxonomic scope" value="Bacteria"/>
</dbReference>
<dbReference type="RefSeq" id="WP_013322119.1">
    <property type="nucleotide sequence ID" value="NC_014501.1"/>
</dbReference>
<dbReference type="Pfam" id="PF00072">
    <property type="entry name" value="Response_reg"/>
    <property type="match status" value="1"/>
</dbReference>
<keyword evidence="2" id="KW-0902">Two-component regulatory system</keyword>
<dbReference type="HOGENOM" id="CLU_000445_69_12_3"/>
<feature type="domain" description="Response regulatory" evidence="4">
    <location>
        <begin position="2"/>
        <end position="119"/>
    </location>
</feature>
<keyword evidence="6" id="KW-1185">Reference proteome</keyword>
<dbReference type="KEGG" id="cyj:Cyan7822_2031"/>
<sequence length="121" mass="13595">MKFLIVDDSNVDRHLLSSLLHELGHETEVCSDTEGVIDKLSQGQYNALFLDIVMPNQDGYKFLRALRSNDSTAKQHVIFCSSKKTVLEINYGIKRAGADEYLVKPVTKETLTEVLQKVPLA</sequence>
<dbReference type="InterPro" id="IPR011006">
    <property type="entry name" value="CheY-like_superfamily"/>
</dbReference>
<proteinExistence type="predicted"/>
<evidence type="ECO:0000313" key="5">
    <source>
        <dbReference type="EMBL" id="ADN14013.1"/>
    </source>
</evidence>
<dbReference type="InterPro" id="IPR001789">
    <property type="entry name" value="Sig_transdc_resp-reg_receiver"/>
</dbReference>
<keyword evidence="1 3" id="KW-0597">Phosphoprotein</keyword>
<dbReference type="Gene3D" id="3.40.50.2300">
    <property type="match status" value="1"/>
</dbReference>
<dbReference type="PROSITE" id="PS50110">
    <property type="entry name" value="RESPONSE_REGULATORY"/>
    <property type="match status" value="1"/>
</dbReference>
<dbReference type="OrthoDB" id="468357at2"/>
<dbReference type="Proteomes" id="UP000008206">
    <property type="component" value="Chromosome"/>
</dbReference>
<evidence type="ECO:0000256" key="2">
    <source>
        <dbReference type="ARBA" id="ARBA00023012"/>
    </source>
</evidence>
<dbReference type="STRING" id="497965.Cyan7822_2031"/>
<accession>E0UBR9</accession>
<dbReference type="EMBL" id="CP002198">
    <property type="protein sequence ID" value="ADN14013.1"/>
    <property type="molecule type" value="Genomic_DNA"/>
</dbReference>
<dbReference type="SUPFAM" id="SSF52172">
    <property type="entry name" value="CheY-like"/>
    <property type="match status" value="1"/>
</dbReference>
<protein>
    <submittedName>
        <fullName evidence="5">Response regulator receiver protein</fullName>
    </submittedName>
</protein>
<dbReference type="PANTHER" id="PTHR44591:SF14">
    <property type="entry name" value="PROTEIN PILG"/>
    <property type="match status" value="1"/>
</dbReference>
<name>E0UBR9_GLOV7</name>
<gene>
    <name evidence="5" type="ordered locus">Cyan7822_2031</name>
</gene>
<evidence type="ECO:0000256" key="1">
    <source>
        <dbReference type="ARBA" id="ARBA00022553"/>
    </source>
</evidence>
<feature type="modified residue" description="4-aspartylphosphate" evidence="3">
    <location>
        <position position="51"/>
    </location>
</feature>
<evidence type="ECO:0000256" key="3">
    <source>
        <dbReference type="PROSITE-ProRule" id="PRU00169"/>
    </source>
</evidence>
<evidence type="ECO:0000259" key="4">
    <source>
        <dbReference type="PROSITE" id="PS50110"/>
    </source>
</evidence>
<dbReference type="AlphaFoldDB" id="E0UBR9"/>
<evidence type="ECO:0000313" key="6">
    <source>
        <dbReference type="Proteomes" id="UP000008206"/>
    </source>
</evidence>
<dbReference type="CDD" id="cd00156">
    <property type="entry name" value="REC"/>
    <property type="match status" value="1"/>
</dbReference>
<dbReference type="GO" id="GO:0000160">
    <property type="term" value="P:phosphorelay signal transduction system"/>
    <property type="evidence" value="ECO:0007669"/>
    <property type="project" value="UniProtKB-KW"/>
</dbReference>
<organism evidence="5 6">
    <name type="scientific">Gloeothece verrucosa (strain PCC 7822)</name>
    <name type="common">Cyanothece sp. (strain PCC 7822)</name>
    <dbReference type="NCBI Taxonomy" id="497965"/>
    <lineage>
        <taxon>Bacteria</taxon>
        <taxon>Bacillati</taxon>
        <taxon>Cyanobacteriota</taxon>
        <taxon>Cyanophyceae</taxon>
        <taxon>Oscillatoriophycideae</taxon>
        <taxon>Chroococcales</taxon>
        <taxon>Aphanothecaceae</taxon>
        <taxon>Gloeothece</taxon>
        <taxon>Gloeothece verrucosa</taxon>
    </lineage>
</organism>
<reference evidence="6" key="1">
    <citation type="journal article" date="2011" name="MBio">
        <title>Novel metabolic attributes of the genus Cyanothece, comprising a group of unicellular nitrogen-fixing Cyanobacteria.</title>
        <authorList>
            <person name="Bandyopadhyay A."/>
            <person name="Elvitigala T."/>
            <person name="Welsh E."/>
            <person name="Stockel J."/>
            <person name="Liberton M."/>
            <person name="Min H."/>
            <person name="Sherman L.A."/>
            <person name="Pakrasi H.B."/>
        </authorList>
    </citation>
    <scope>NUCLEOTIDE SEQUENCE [LARGE SCALE GENOMIC DNA]</scope>
    <source>
        <strain evidence="6">PCC 7822</strain>
    </source>
</reference>
<dbReference type="InterPro" id="IPR050595">
    <property type="entry name" value="Bact_response_regulator"/>
</dbReference>